<evidence type="ECO:0000313" key="1">
    <source>
        <dbReference type="EMBL" id="JAH73485.1"/>
    </source>
</evidence>
<name>A0A0E9V7Q2_ANGAN</name>
<proteinExistence type="predicted"/>
<protein>
    <submittedName>
        <fullName evidence="1">Uncharacterized protein</fullName>
    </submittedName>
</protein>
<organism evidence="1">
    <name type="scientific">Anguilla anguilla</name>
    <name type="common">European freshwater eel</name>
    <name type="synonym">Muraena anguilla</name>
    <dbReference type="NCBI Taxonomy" id="7936"/>
    <lineage>
        <taxon>Eukaryota</taxon>
        <taxon>Metazoa</taxon>
        <taxon>Chordata</taxon>
        <taxon>Craniata</taxon>
        <taxon>Vertebrata</taxon>
        <taxon>Euteleostomi</taxon>
        <taxon>Actinopterygii</taxon>
        <taxon>Neopterygii</taxon>
        <taxon>Teleostei</taxon>
        <taxon>Anguilliformes</taxon>
        <taxon>Anguillidae</taxon>
        <taxon>Anguilla</taxon>
    </lineage>
</organism>
<reference evidence="1" key="1">
    <citation type="submission" date="2014-11" db="EMBL/GenBank/DDBJ databases">
        <authorList>
            <person name="Amaro Gonzalez C."/>
        </authorList>
    </citation>
    <scope>NUCLEOTIDE SEQUENCE</scope>
</reference>
<accession>A0A0E9V7Q2</accession>
<dbReference type="EMBL" id="GBXM01035092">
    <property type="protein sequence ID" value="JAH73485.1"/>
    <property type="molecule type" value="Transcribed_RNA"/>
</dbReference>
<sequence length="36" mass="4079">MPTTSPQLCVCVPECQYILSTQRSKLTVTSVNFKKF</sequence>
<reference evidence="1" key="2">
    <citation type="journal article" date="2015" name="Fish Shellfish Immunol.">
        <title>Early steps in the European eel (Anguilla anguilla)-Vibrio vulnificus interaction in the gills: Role of the RtxA13 toxin.</title>
        <authorList>
            <person name="Callol A."/>
            <person name="Pajuelo D."/>
            <person name="Ebbesson L."/>
            <person name="Teles M."/>
            <person name="MacKenzie S."/>
            <person name="Amaro C."/>
        </authorList>
    </citation>
    <scope>NUCLEOTIDE SEQUENCE</scope>
</reference>
<dbReference type="AlphaFoldDB" id="A0A0E9V7Q2"/>